<gene>
    <name evidence="2" type="ORF">KM1_153990</name>
</gene>
<sequence length="65" mass="7831">MEEVMDIIIEQTTISNKLFQRQKELEKQRLVIEKLTSFVAETINIKNMKEHPQEQEKNNEMKPEE</sequence>
<organism evidence="2 3">
    <name type="scientific">Entamoeba histolytica HM-3:IMSS</name>
    <dbReference type="NCBI Taxonomy" id="885315"/>
    <lineage>
        <taxon>Eukaryota</taxon>
        <taxon>Amoebozoa</taxon>
        <taxon>Evosea</taxon>
        <taxon>Archamoebae</taxon>
        <taxon>Mastigamoebida</taxon>
        <taxon>Entamoebidae</taxon>
        <taxon>Entamoeba</taxon>
    </lineage>
</organism>
<dbReference type="Proteomes" id="UP000030780">
    <property type="component" value="Unassembled WGS sequence"/>
</dbReference>
<accession>M7W7C5</accession>
<feature type="compositionally biased region" description="Basic and acidic residues" evidence="1">
    <location>
        <begin position="47"/>
        <end position="65"/>
    </location>
</feature>
<evidence type="ECO:0000313" key="3">
    <source>
        <dbReference type="Proteomes" id="UP000030780"/>
    </source>
</evidence>
<name>M7W7C5_ENTHI</name>
<protein>
    <submittedName>
        <fullName evidence="2">Uncharacterized protein</fullName>
    </submittedName>
</protein>
<proteinExistence type="predicted"/>
<reference evidence="2 3" key="1">
    <citation type="submission" date="2013-01" db="EMBL/GenBank/DDBJ databases">
        <authorList>
            <person name="Inman J."/>
            <person name="Zafar N."/>
            <person name="Lorenzi H."/>
            <person name="Caler E."/>
        </authorList>
    </citation>
    <scope>NUCLEOTIDE SEQUENCE [LARGE SCALE GENOMIC DNA]</scope>
    <source>
        <strain evidence="2 3">HM-3:IMSS</strain>
    </source>
</reference>
<feature type="region of interest" description="Disordered" evidence="1">
    <location>
        <begin position="46"/>
        <end position="65"/>
    </location>
</feature>
<dbReference type="AlphaFoldDB" id="M7W7C5"/>
<dbReference type="EMBL" id="KB638146">
    <property type="protein sequence ID" value="EMS13650.1"/>
    <property type="molecule type" value="Genomic_DNA"/>
</dbReference>
<evidence type="ECO:0000313" key="2">
    <source>
        <dbReference type="EMBL" id="EMS13650.1"/>
    </source>
</evidence>
<dbReference type="VEuPathDB" id="AmoebaDB:KM1_153990"/>
<evidence type="ECO:0000256" key="1">
    <source>
        <dbReference type="SAM" id="MobiDB-lite"/>
    </source>
</evidence>